<name>A0A853F5V3_9GAMM</name>
<dbReference type="EMBL" id="JACCHT010000023">
    <property type="protein sequence ID" value="NYT28757.1"/>
    <property type="molecule type" value="Genomic_DNA"/>
</dbReference>
<organism evidence="1 2">
    <name type="scientific">Candidatus Thiodubiliella endoseptemdiera</name>
    <dbReference type="NCBI Taxonomy" id="2738886"/>
    <lineage>
        <taxon>Bacteria</taxon>
        <taxon>Pseudomonadati</taxon>
        <taxon>Pseudomonadota</taxon>
        <taxon>Gammaproteobacteria</taxon>
        <taxon>Candidatus Pseudothioglobaceae</taxon>
        <taxon>Candidatus Thiodubiliella</taxon>
    </lineage>
</organism>
<evidence type="ECO:0000313" key="1">
    <source>
        <dbReference type="EMBL" id="NYT28757.1"/>
    </source>
</evidence>
<accession>A0A853F5V3</accession>
<gene>
    <name evidence="1" type="ORF">H0A76_13465</name>
</gene>
<proteinExistence type="predicted"/>
<comment type="caution">
    <text evidence="1">The sequence shown here is derived from an EMBL/GenBank/DDBJ whole genome shotgun (WGS) entry which is preliminary data.</text>
</comment>
<dbReference type="AlphaFoldDB" id="A0A853F5V3"/>
<dbReference type="Proteomes" id="UP000568751">
    <property type="component" value="Unassembled WGS sequence"/>
</dbReference>
<reference evidence="1 2" key="1">
    <citation type="submission" date="2020-05" db="EMBL/GenBank/DDBJ databases">
        <title>Horizontal transmission and recombination maintain forever young bacterial symbiont genomes.</title>
        <authorList>
            <person name="Russell S.L."/>
            <person name="Pepper-Tunick E."/>
            <person name="Svedberg J."/>
            <person name="Byrne A."/>
            <person name="Ruelas Castillo J."/>
            <person name="Vollmers C."/>
            <person name="Beinart R.A."/>
            <person name="Corbett-Detig R."/>
        </authorList>
    </citation>
    <scope>NUCLEOTIDE SEQUENCE [LARGE SCALE GENOMIC DNA]</scope>
    <source>
        <strain evidence="1">455</strain>
    </source>
</reference>
<evidence type="ECO:0000313" key="2">
    <source>
        <dbReference type="Proteomes" id="UP000568751"/>
    </source>
</evidence>
<protein>
    <submittedName>
        <fullName evidence="1">Uncharacterized protein</fullName>
    </submittedName>
</protein>
<sequence length="53" mass="6014">MNAFELAHLCFDKVSVLMKKSNHTATSQTLCNNHQLDYAILQIQKLKIQVGPE</sequence>